<accession>A0A1F8GD09</accession>
<organism evidence="1 2">
    <name type="scientific">Candidatus Yanofskybacteria bacterium RIFCSPLOWO2_01_FULL_42_49</name>
    <dbReference type="NCBI Taxonomy" id="1802694"/>
    <lineage>
        <taxon>Bacteria</taxon>
        <taxon>Candidatus Yanofskyibacteriota</taxon>
    </lineage>
</organism>
<evidence type="ECO:0008006" key="3">
    <source>
        <dbReference type="Google" id="ProtNLM"/>
    </source>
</evidence>
<name>A0A1F8GD09_9BACT</name>
<evidence type="ECO:0000313" key="1">
    <source>
        <dbReference type="EMBL" id="OGN23171.1"/>
    </source>
</evidence>
<dbReference type="Proteomes" id="UP000178227">
    <property type="component" value="Unassembled WGS sequence"/>
</dbReference>
<evidence type="ECO:0000313" key="2">
    <source>
        <dbReference type="Proteomes" id="UP000178227"/>
    </source>
</evidence>
<dbReference type="EMBL" id="MGKI01000004">
    <property type="protein sequence ID" value="OGN23171.1"/>
    <property type="molecule type" value="Genomic_DNA"/>
</dbReference>
<dbReference type="AlphaFoldDB" id="A0A1F8GD09"/>
<proteinExistence type="predicted"/>
<sequence>MFFSTASIDLYIVSILKIGGILKNRTAIIVHGGAIKGAFAAGVMYYLSRIGIQAADIIVGTSSCVPTAAYFTSRQFEFIKNIWLREVGSKDFINRFNLLAGKPIFNLPHLINTVFQQRYPLNVGDIVGSESLFLVPLYNYREGRVEFINNRQEQFKKDSWKVLQAALTVHDQDIVREEGLEQFVDADLDPFALYRQQVIPNGHNVLVVINHKDLDYTLKRWLGVRIYRLLQSKHFPDGVKDKLKDRGELIKSGLKLFQKFEEDYRPILISPPETMNLNTSTLITRNKDRLNYLFEMGVRSVMDIDKQVLSDFVSRSQELLNTS</sequence>
<protein>
    <recommendedName>
        <fullName evidence="3">PNPLA domain-containing protein</fullName>
    </recommendedName>
</protein>
<dbReference type="SUPFAM" id="SSF52151">
    <property type="entry name" value="FabD/lysophospholipase-like"/>
    <property type="match status" value="1"/>
</dbReference>
<gene>
    <name evidence="1" type="ORF">A2918_04020</name>
</gene>
<comment type="caution">
    <text evidence="1">The sequence shown here is derived from an EMBL/GenBank/DDBJ whole genome shotgun (WGS) entry which is preliminary data.</text>
</comment>
<dbReference type="Gene3D" id="3.40.1090.10">
    <property type="entry name" value="Cytosolic phospholipase A2 catalytic domain"/>
    <property type="match status" value="1"/>
</dbReference>
<dbReference type="InterPro" id="IPR016035">
    <property type="entry name" value="Acyl_Trfase/lysoPLipase"/>
</dbReference>
<dbReference type="STRING" id="1802694.A2918_04020"/>
<reference evidence="1 2" key="1">
    <citation type="journal article" date="2016" name="Nat. Commun.">
        <title>Thousands of microbial genomes shed light on interconnected biogeochemical processes in an aquifer system.</title>
        <authorList>
            <person name="Anantharaman K."/>
            <person name="Brown C.T."/>
            <person name="Hug L.A."/>
            <person name="Sharon I."/>
            <person name="Castelle C.J."/>
            <person name="Probst A.J."/>
            <person name="Thomas B.C."/>
            <person name="Singh A."/>
            <person name="Wilkins M.J."/>
            <person name="Karaoz U."/>
            <person name="Brodie E.L."/>
            <person name="Williams K.H."/>
            <person name="Hubbard S.S."/>
            <person name="Banfield J.F."/>
        </authorList>
    </citation>
    <scope>NUCLEOTIDE SEQUENCE [LARGE SCALE GENOMIC DNA]</scope>
</reference>